<dbReference type="InterPro" id="IPR032675">
    <property type="entry name" value="LRR_dom_sf"/>
</dbReference>
<reference evidence="1" key="1">
    <citation type="journal article" date="2019" name="Environ. Microbiol.">
        <title>Fungal ecological strategies reflected in gene transcription - a case study of two litter decomposers.</title>
        <authorList>
            <person name="Barbi F."/>
            <person name="Kohler A."/>
            <person name="Barry K."/>
            <person name="Baskaran P."/>
            <person name="Daum C."/>
            <person name="Fauchery L."/>
            <person name="Ihrmark K."/>
            <person name="Kuo A."/>
            <person name="LaButti K."/>
            <person name="Lipzen A."/>
            <person name="Morin E."/>
            <person name="Grigoriev I.V."/>
            <person name="Henrissat B."/>
            <person name="Lindahl B."/>
            <person name="Martin F."/>
        </authorList>
    </citation>
    <scope>NUCLEOTIDE SEQUENCE</scope>
    <source>
        <strain evidence="1">JB14</strain>
    </source>
</reference>
<dbReference type="SUPFAM" id="SSF52047">
    <property type="entry name" value="RNI-like"/>
    <property type="match status" value="1"/>
</dbReference>
<evidence type="ECO:0000313" key="2">
    <source>
        <dbReference type="Proteomes" id="UP000799118"/>
    </source>
</evidence>
<dbReference type="AlphaFoldDB" id="A0A6A4HS20"/>
<keyword evidence="2" id="KW-1185">Reference proteome</keyword>
<dbReference type="EMBL" id="ML769451">
    <property type="protein sequence ID" value="KAE9400926.1"/>
    <property type="molecule type" value="Genomic_DNA"/>
</dbReference>
<proteinExistence type="predicted"/>
<gene>
    <name evidence="1" type="ORF">BT96DRAFT_992480</name>
</gene>
<accession>A0A6A4HS20</accession>
<name>A0A6A4HS20_9AGAR</name>
<protein>
    <submittedName>
        <fullName evidence="1">Uncharacterized protein</fullName>
    </submittedName>
</protein>
<dbReference type="Proteomes" id="UP000799118">
    <property type="component" value="Unassembled WGS sequence"/>
</dbReference>
<organism evidence="1 2">
    <name type="scientific">Gymnopus androsaceus JB14</name>
    <dbReference type="NCBI Taxonomy" id="1447944"/>
    <lineage>
        <taxon>Eukaryota</taxon>
        <taxon>Fungi</taxon>
        <taxon>Dikarya</taxon>
        <taxon>Basidiomycota</taxon>
        <taxon>Agaricomycotina</taxon>
        <taxon>Agaricomycetes</taxon>
        <taxon>Agaricomycetidae</taxon>
        <taxon>Agaricales</taxon>
        <taxon>Marasmiineae</taxon>
        <taxon>Omphalotaceae</taxon>
        <taxon>Gymnopus</taxon>
    </lineage>
</organism>
<sequence>MFDLPEELLHLLAGHLAYTRDIIERELPEFHYKHATEEIRSLSLVNRRLRRISLPFLFAFVRIKYYSGLTCFRDQCLANPQFAESIKTIHISRIHADFEGSAMLRQLLPRLRRLSWIHFETFKTDDALFTALHGQDNVRTVAIDSTYYLTPSDASKVFLHRGGTCHPREIPPWQLYLSHGMQVAQLAVTQPHLLHEDFAFRRFSGLRELDLIMGREPATLSWLPAFTSAHPQLQKIRFQDQCKHYFRRNLTLPFISDFLDQLRRQNGLSDEFNITRLVISRAERSSEQWHVTGLKIIAKNSLKLILHILNSCFPNLSVLSLEFEGKVRYHIDDFIGMLRTFSSLKTLGLHKAFNCLHNGCEKPWARKRTRAMVANQSEKTPSAIMVEAGMLWYTTRIAQTSSVEAFFVHEQDMAGCEDWTATGWYTVQNAPGGGSRWVVGNLGRRKRFYRDWEIY</sequence>
<evidence type="ECO:0000313" key="1">
    <source>
        <dbReference type="EMBL" id="KAE9400926.1"/>
    </source>
</evidence>
<dbReference type="Gene3D" id="3.80.10.10">
    <property type="entry name" value="Ribonuclease Inhibitor"/>
    <property type="match status" value="1"/>
</dbReference>
<dbReference type="OrthoDB" id="3043436at2759"/>